<reference evidence="8 9" key="1">
    <citation type="journal article" date="2018" name="Plant J.">
        <title>Genome sequences of Chlorella sorokiniana UTEX 1602 and Micractinium conductrix SAG 241.80: implications to maltose excretion by a green alga.</title>
        <authorList>
            <person name="Arriola M.B."/>
            <person name="Velmurugan N."/>
            <person name="Zhang Y."/>
            <person name="Plunkett M.H."/>
            <person name="Hondzo H."/>
            <person name="Barney B.M."/>
        </authorList>
    </citation>
    <scope>NUCLEOTIDE SEQUENCE [LARGE SCALE GENOMIC DNA]</scope>
    <source>
        <strain evidence="8 9">SAG 241.80</strain>
    </source>
</reference>
<dbReference type="GO" id="GO:0043021">
    <property type="term" value="F:ribonucleoprotein complex binding"/>
    <property type="evidence" value="ECO:0007669"/>
    <property type="project" value="TreeGrafter"/>
</dbReference>
<gene>
    <name evidence="8" type="ORF">C2E20_9215</name>
</gene>
<feature type="region of interest" description="Disordered" evidence="7">
    <location>
        <begin position="32"/>
        <end position="132"/>
    </location>
</feature>
<dbReference type="GO" id="GO:0016604">
    <property type="term" value="C:nuclear body"/>
    <property type="evidence" value="ECO:0007669"/>
    <property type="project" value="TreeGrafter"/>
</dbReference>
<feature type="compositionally biased region" description="Polar residues" evidence="7">
    <location>
        <begin position="226"/>
        <end position="244"/>
    </location>
</feature>
<dbReference type="STRING" id="554055.A0A2P6UZ32"/>
<dbReference type="Proteomes" id="UP000239649">
    <property type="component" value="Unassembled WGS sequence"/>
</dbReference>
<dbReference type="AlphaFoldDB" id="A0A2P6UZ32"/>
<dbReference type="GO" id="GO:0000380">
    <property type="term" value="P:alternative mRNA splicing, via spliceosome"/>
    <property type="evidence" value="ECO:0007669"/>
    <property type="project" value="TreeGrafter"/>
</dbReference>
<keyword evidence="2" id="KW-0597">Phosphoprotein</keyword>
<evidence type="ECO:0000256" key="5">
    <source>
        <dbReference type="ARBA" id="ARBA00023163"/>
    </source>
</evidence>
<feature type="region of interest" description="Disordered" evidence="7">
    <location>
        <begin position="224"/>
        <end position="264"/>
    </location>
</feature>
<evidence type="ECO:0000256" key="2">
    <source>
        <dbReference type="ARBA" id="ARBA00022553"/>
    </source>
</evidence>
<keyword evidence="5" id="KW-0804">Transcription</keyword>
<evidence type="ECO:0000256" key="3">
    <source>
        <dbReference type="ARBA" id="ARBA00022737"/>
    </source>
</evidence>
<evidence type="ECO:0000313" key="8">
    <source>
        <dbReference type="EMBL" id="PSC67097.1"/>
    </source>
</evidence>
<keyword evidence="4" id="KW-0805">Transcription regulation</keyword>
<keyword evidence="9" id="KW-1185">Reference proteome</keyword>
<keyword evidence="3" id="KW-0677">Repeat</keyword>
<dbReference type="GO" id="GO:0005737">
    <property type="term" value="C:cytoplasm"/>
    <property type="evidence" value="ECO:0007669"/>
    <property type="project" value="TreeGrafter"/>
</dbReference>
<dbReference type="OrthoDB" id="42462at2759"/>
<evidence type="ECO:0000256" key="7">
    <source>
        <dbReference type="SAM" id="MobiDB-lite"/>
    </source>
</evidence>
<sequence length="264" mass="27348">MQFGGARAGYVFKVGPSGLGYYLDRPDTNKRLGEREAAAAGAQAPRGPVVTRPPIASGGAGGAAKRGRFQGKGEALDPMDPSSYSDAPRGGWSSGLEGAQPKAADSTAGGPLFQSRPYPSPGGAARQSKGAGPGLMWRAQQEINQLEPPPSLTGRWKKCKASSDPMDEACDLVALPWVLRRAIGVLNYLELEDQAESHFATNLKAGACWTWWSGTLGAAPQWLTRGATSGAGSTRRTWSAQNGGPASLPPGGSRTAASAETPLS</sequence>
<organism evidence="8 9">
    <name type="scientific">Micractinium conductrix</name>
    <dbReference type="NCBI Taxonomy" id="554055"/>
    <lineage>
        <taxon>Eukaryota</taxon>
        <taxon>Viridiplantae</taxon>
        <taxon>Chlorophyta</taxon>
        <taxon>core chlorophytes</taxon>
        <taxon>Trebouxiophyceae</taxon>
        <taxon>Chlorellales</taxon>
        <taxon>Chlorellaceae</taxon>
        <taxon>Chlorella clade</taxon>
        <taxon>Micractinium</taxon>
    </lineage>
</organism>
<dbReference type="PANTHER" id="PTHR21737">
    <property type="entry name" value="POLYGLUTAMINE BINDING PROTEIN 1/MARVEL MEMBRANE-ASSOCIATING DOMAIN CONTAINING 3"/>
    <property type="match status" value="1"/>
</dbReference>
<evidence type="ECO:0000256" key="4">
    <source>
        <dbReference type="ARBA" id="ARBA00023015"/>
    </source>
</evidence>
<dbReference type="EMBL" id="LHPF02000114">
    <property type="protein sequence ID" value="PSC67097.1"/>
    <property type="molecule type" value="Genomic_DNA"/>
</dbReference>
<proteinExistence type="predicted"/>
<keyword evidence="6" id="KW-0539">Nucleus</keyword>
<evidence type="ECO:0000256" key="1">
    <source>
        <dbReference type="ARBA" id="ARBA00004123"/>
    </source>
</evidence>
<feature type="compositionally biased region" description="Polar residues" evidence="7">
    <location>
        <begin position="255"/>
        <end position="264"/>
    </location>
</feature>
<evidence type="ECO:0000313" key="9">
    <source>
        <dbReference type="Proteomes" id="UP000239649"/>
    </source>
</evidence>
<accession>A0A2P6UZ32</accession>
<dbReference type="Gene3D" id="3.40.30.10">
    <property type="entry name" value="Glutaredoxin"/>
    <property type="match status" value="1"/>
</dbReference>
<dbReference type="PANTHER" id="PTHR21737:SF3">
    <property type="entry name" value="POLYGLUTAMINE-BINDING PROTEIN 1"/>
    <property type="match status" value="1"/>
</dbReference>
<name>A0A2P6UZ32_9CHLO</name>
<comment type="caution">
    <text evidence="8">The sequence shown here is derived from an EMBL/GenBank/DDBJ whole genome shotgun (WGS) entry which is preliminary data.</text>
</comment>
<feature type="compositionally biased region" description="Low complexity" evidence="7">
    <location>
        <begin position="38"/>
        <end position="50"/>
    </location>
</feature>
<comment type="subcellular location">
    <subcellularLocation>
        <location evidence="1">Nucleus</location>
    </subcellularLocation>
</comment>
<evidence type="ECO:0000256" key="6">
    <source>
        <dbReference type="ARBA" id="ARBA00023242"/>
    </source>
</evidence>
<protein>
    <submittedName>
        <fullName evidence="8">WW domain-binding 4 isoform X3</fullName>
    </submittedName>
</protein>